<keyword evidence="3" id="KW-0808">Transferase</keyword>
<feature type="transmembrane region" description="Helical" evidence="1">
    <location>
        <begin position="258"/>
        <end position="280"/>
    </location>
</feature>
<protein>
    <submittedName>
        <fullName evidence="3">Citrate synthase, mitochondrial</fullName>
        <ecNumber evidence="3">2.3.3.1</ecNumber>
    </submittedName>
</protein>
<reference evidence="3 4" key="1">
    <citation type="journal article" date="2017" name="Nature">
        <title>The Apostasia genome and the evolution of orchids.</title>
        <authorList>
            <person name="Zhang G.Q."/>
            <person name="Liu K.W."/>
            <person name="Li Z."/>
            <person name="Lohaus R."/>
            <person name="Hsiao Y.Y."/>
            <person name="Niu S.C."/>
            <person name="Wang J.Y."/>
            <person name="Lin Y.C."/>
            <person name="Xu Q."/>
            <person name="Chen L.J."/>
            <person name="Yoshida K."/>
            <person name="Fujiwara S."/>
            <person name="Wang Z.W."/>
            <person name="Zhang Y.Q."/>
            <person name="Mitsuda N."/>
            <person name="Wang M."/>
            <person name="Liu G.H."/>
            <person name="Pecoraro L."/>
            <person name="Huang H.X."/>
            <person name="Xiao X.J."/>
            <person name="Lin M."/>
            <person name="Wu X.Y."/>
            <person name="Wu W.L."/>
            <person name="Chen Y.Y."/>
            <person name="Chang S.B."/>
            <person name="Sakamoto S."/>
            <person name="Ohme-Takagi M."/>
            <person name="Yagi M."/>
            <person name="Zeng S.J."/>
            <person name="Shen C.Y."/>
            <person name="Yeh C.M."/>
            <person name="Luo Y.B."/>
            <person name="Tsai W.C."/>
            <person name="Van de Peer Y."/>
            <person name="Liu Z.J."/>
        </authorList>
    </citation>
    <scope>NUCLEOTIDE SEQUENCE [LARGE SCALE GENOMIC DNA]</scope>
    <source>
        <strain evidence="4">cv. Shenzhen</strain>
        <tissue evidence="3">Stem</tissue>
    </source>
</reference>
<keyword evidence="3" id="KW-0012">Acyltransferase</keyword>
<sequence length="281" mass="31905">MGIFQSATMLLKLRFLLQSTSLGSVRWLQIHTASDLFLCAICYSNMHFLLEDLRSQLKELIPEQQVIGGMRGMIGSLWETSLLDPEEVRPRSNLGHEGSTKPRLRRARPLLVTSMTMLQRGACRNQLSLTAPFPIQDTFSRLADQGFACSSCHESPEIVPILKDDTLLLRLFVHPAANKRYEPRACSPHFLRKIRIKLHHPLPTNISKLSSCKRRNKKDQIITYQRSEKKESTRAAKVQAAFRVLPSSIVLDPQLRSFFPLSLSLFPFLNIVLALTATLFP</sequence>
<accession>A0A2I0AK12</accession>
<evidence type="ECO:0000256" key="2">
    <source>
        <dbReference type="SAM" id="SignalP"/>
    </source>
</evidence>
<keyword evidence="2" id="KW-0732">Signal</keyword>
<evidence type="ECO:0000313" key="3">
    <source>
        <dbReference type="EMBL" id="PKA55899.1"/>
    </source>
</evidence>
<dbReference type="EC" id="2.3.3.1" evidence="3"/>
<organism evidence="3 4">
    <name type="scientific">Apostasia shenzhenica</name>
    <dbReference type="NCBI Taxonomy" id="1088818"/>
    <lineage>
        <taxon>Eukaryota</taxon>
        <taxon>Viridiplantae</taxon>
        <taxon>Streptophyta</taxon>
        <taxon>Embryophyta</taxon>
        <taxon>Tracheophyta</taxon>
        <taxon>Spermatophyta</taxon>
        <taxon>Magnoliopsida</taxon>
        <taxon>Liliopsida</taxon>
        <taxon>Asparagales</taxon>
        <taxon>Orchidaceae</taxon>
        <taxon>Apostasioideae</taxon>
        <taxon>Apostasia</taxon>
    </lineage>
</organism>
<keyword evidence="1" id="KW-1133">Transmembrane helix</keyword>
<feature type="chain" id="PRO_5014169322" evidence="2">
    <location>
        <begin position="19"/>
        <end position="281"/>
    </location>
</feature>
<feature type="signal peptide" evidence="2">
    <location>
        <begin position="1"/>
        <end position="18"/>
    </location>
</feature>
<keyword evidence="1" id="KW-0812">Transmembrane</keyword>
<name>A0A2I0AK12_9ASPA</name>
<dbReference type="STRING" id="1088818.A0A2I0AK12"/>
<keyword evidence="4" id="KW-1185">Reference proteome</keyword>
<dbReference type="AlphaFoldDB" id="A0A2I0AK12"/>
<gene>
    <name evidence="3" type="primary">CS</name>
    <name evidence="3" type="ORF">AXF42_Ash014571</name>
</gene>
<keyword evidence="1" id="KW-0472">Membrane</keyword>
<evidence type="ECO:0000313" key="4">
    <source>
        <dbReference type="Proteomes" id="UP000236161"/>
    </source>
</evidence>
<dbReference type="Proteomes" id="UP000236161">
    <property type="component" value="Unassembled WGS sequence"/>
</dbReference>
<dbReference type="GO" id="GO:0036440">
    <property type="term" value="F:citrate synthase activity"/>
    <property type="evidence" value="ECO:0007669"/>
    <property type="project" value="UniProtKB-EC"/>
</dbReference>
<dbReference type="EMBL" id="KZ451976">
    <property type="protein sequence ID" value="PKA55899.1"/>
    <property type="molecule type" value="Genomic_DNA"/>
</dbReference>
<evidence type="ECO:0000256" key="1">
    <source>
        <dbReference type="SAM" id="Phobius"/>
    </source>
</evidence>
<proteinExistence type="predicted"/>